<proteinExistence type="predicted"/>
<feature type="signal peptide" evidence="1">
    <location>
        <begin position="1"/>
        <end position="26"/>
    </location>
</feature>
<gene>
    <name evidence="2" type="ORF">ACFQS9_23540</name>
</gene>
<accession>A0ABW2S471</accession>
<dbReference type="Proteomes" id="UP001596484">
    <property type="component" value="Unassembled WGS sequence"/>
</dbReference>
<sequence length="130" mass="12526">MNPTKSLAASVLVVAALGAGAGTAYAEPPLAPPPGAEAVSDAIWPDNPSKQSAFDALAAEAAVGWNNGGAQGALIGLGVGVGVGCLTIFPNFIAGCILGGVIGAGAGAMNGIKDSNPKVLPAFDKFLATP</sequence>
<protein>
    <recommendedName>
        <fullName evidence="4">Glycine zipper family protein</fullName>
    </recommendedName>
</protein>
<evidence type="ECO:0000256" key="1">
    <source>
        <dbReference type="SAM" id="SignalP"/>
    </source>
</evidence>
<comment type="caution">
    <text evidence="2">The sequence shown here is derived from an EMBL/GenBank/DDBJ whole genome shotgun (WGS) entry which is preliminary data.</text>
</comment>
<dbReference type="EMBL" id="JBHTCS010000028">
    <property type="protein sequence ID" value="MFC7450875.1"/>
    <property type="molecule type" value="Genomic_DNA"/>
</dbReference>
<evidence type="ECO:0000313" key="2">
    <source>
        <dbReference type="EMBL" id="MFC7450875.1"/>
    </source>
</evidence>
<reference evidence="3" key="1">
    <citation type="journal article" date="2019" name="Int. J. Syst. Evol. Microbiol.">
        <title>The Global Catalogue of Microorganisms (GCM) 10K type strain sequencing project: providing services to taxonomists for standard genome sequencing and annotation.</title>
        <authorList>
            <consortium name="The Broad Institute Genomics Platform"/>
            <consortium name="The Broad Institute Genome Sequencing Center for Infectious Disease"/>
            <person name="Wu L."/>
            <person name="Ma J."/>
        </authorList>
    </citation>
    <scope>NUCLEOTIDE SEQUENCE [LARGE SCALE GENOMIC DNA]</scope>
    <source>
        <strain evidence="3">ICMP 19430</strain>
    </source>
</reference>
<evidence type="ECO:0000313" key="3">
    <source>
        <dbReference type="Proteomes" id="UP001596484"/>
    </source>
</evidence>
<keyword evidence="1" id="KW-0732">Signal</keyword>
<dbReference type="RefSeq" id="WP_378408969.1">
    <property type="nucleotide sequence ID" value="NZ_JBHTCS010000028.1"/>
</dbReference>
<evidence type="ECO:0008006" key="4">
    <source>
        <dbReference type="Google" id="ProtNLM"/>
    </source>
</evidence>
<name>A0ABW2S471_9NOCA</name>
<keyword evidence="3" id="KW-1185">Reference proteome</keyword>
<organism evidence="2 3">
    <name type="scientific">Rhodococcus daqingensis</name>
    <dbReference type="NCBI Taxonomy" id="2479363"/>
    <lineage>
        <taxon>Bacteria</taxon>
        <taxon>Bacillati</taxon>
        <taxon>Actinomycetota</taxon>
        <taxon>Actinomycetes</taxon>
        <taxon>Mycobacteriales</taxon>
        <taxon>Nocardiaceae</taxon>
        <taxon>Rhodococcus</taxon>
    </lineage>
</organism>
<feature type="chain" id="PRO_5046793228" description="Glycine zipper family protein" evidence="1">
    <location>
        <begin position="27"/>
        <end position="130"/>
    </location>
</feature>